<feature type="transmembrane region" description="Helical" evidence="5">
    <location>
        <begin position="376"/>
        <end position="396"/>
    </location>
</feature>
<accession>A0A6N8HG22</accession>
<evidence type="ECO:0000256" key="1">
    <source>
        <dbReference type="ARBA" id="ARBA00004141"/>
    </source>
</evidence>
<protein>
    <submittedName>
        <fullName evidence="6">Beta-carotene 15,15'-monooxygenase</fullName>
    </submittedName>
</protein>
<evidence type="ECO:0000256" key="5">
    <source>
        <dbReference type="SAM" id="Phobius"/>
    </source>
</evidence>
<feature type="transmembrane region" description="Helical" evidence="5">
    <location>
        <begin position="210"/>
        <end position="226"/>
    </location>
</feature>
<dbReference type="RefSeq" id="WP_157484004.1">
    <property type="nucleotide sequence ID" value="NZ_WOWP01000053.1"/>
</dbReference>
<dbReference type="GO" id="GO:0005886">
    <property type="term" value="C:plasma membrane"/>
    <property type="evidence" value="ECO:0007669"/>
    <property type="project" value="TreeGrafter"/>
</dbReference>
<organism evidence="6 7">
    <name type="scientific">Flavobacterium rakeshii</name>
    <dbReference type="NCBI Taxonomy" id="1038845"/>
    <lineage>
        <taxon>Bacteria</taxon>
        <taxon>Pseudomonadati</taxon>
        <taxon>Bacteroidota</taxon>
        <taxon>Flavobacteriia</taxon>
        <taxon>Flavobacteriales</taxon>
        <taxon>Flavobacteriaceae</taxon>
        <taxon>Flavobacterium</taxon>
    </lineage>
</organism>
<dbReference type="EMBL" id="WOWP01000053">
    <property type="protein sequence ID" value="MUV04684.1"/>
    <property type="molecule type" value="Genomic_DNA"/>
</dbReference>
<keyword evidence="6" id="KW-0503">Monooxygenase</keyword>
<dbReference type="GO" id="GO:0022857">
    <property type="term" value="F:transmembrane transporter activity"/>
    <property type="evidence" value="ECO:0007669"/>
    <property type="project" value="TreeGrafter"/>
</dbReference>
<keyword evidence="4 5" id="KW-0472">Membrane</keyword>
<dbReference type="Proteomes" id="UP000433945">
    <property type="component" value="Unassembled WGS sequence"/>
</dbReference>
<feature type="transmembrane region" description="Helical" evidence="5">
    <location>
        <begin position="246"/>
        <end position="269"/>
    </location>
</feature>
<dbReference type="PANTHER" id="PTHR23501:SF5">
    <property type="entry name" value="TRANSPORT PROTEIN"/>
    <property type="match status" value="1"/>
</dbReference>
<feature type="transmembrane region" description="Helical" evidence="5">
    <location>
        <begin position="24"/>
        <end position="41"/>
    </location>
</feature>
<feature type="transmembrane region" description="Helical" evidence="5">
    <location>
        <begin position="281"/>
        <end position="304"/>
    </location>
</feature>
<feature type="transmembrane region" description="Helical" evidence="5">
    <location>
        <begin position="182"/>
        <end position="204"/>
    </location>
</feature>
<dbReference type="GO" id="GO:0004497">
    <property type="term" value="F:monooxygenase activity"/>
    <property type="evidence" value="ECO:0007669"/>
    <property type="project" value="UniProtKB-KW"/>
</dbReference>
<dbReference type="SUPFAM" id="SSF103473">
    <property type="entry name" value="MFS general substrate transporter"/>
    <property type="match status" value="1"/>
</dbReference>
<evidence type="ECO:0000313" key="6">
    <source>
        <dbReference type="EMBL" id="MUV04684.1"/>
    </source>
</evidence>
<evidence type="ECO:0000313" key="7">
    <source>
        <dbReference type="Proteomes" id="UP000433945"/>
    </source>
</evidence>
<evidence type="ECO:0000256" key="3">
    <source>
        <dbReference type="ARBA" id="ARBA00022989"/>
    </source>
</evidence>
<feature type="transmembrane region" description="Helical" evidence="5">
    <location>
        <begin position="111"/>
        <end position="131"/>
    </location>
</feature>
<feature type="transmembrane region" description="Helical" evidence="5">
    <location>
        <begin position="311"/>
        <end position="332"/>
    </location>
</feature>
<feature type="transmembrane region" description="Helical" evidence="5">
    <location>
        <begin position="53"/>
        <end position="70"/>
    </location>
</feature>
<dbReference type="AlphaFoldDB" id="A0A6N8HG22"/>
<feature type="transmembrane region" description="Helical" evidence="5">
    <location>
        <begin position="464"/>
        <end position="485"/>
    </location>
</feature>
<dbReference type="InterPro" id="IPR036259">
    <property type="entry name" value="MFS_trans_sf"/>
</dbReference>
<dbReference type="OrthoDB" id="622032at2"/>
<keyword evidence="6" id="KW-0560">Oxidoreductase</keyword>
<proteinExistence type="predicted"/>
<dbReference type="Gene3D" id="1.20.1250.20">
    <property type="entry name" value="MFS general substrate transporter like domains"/>
    <property type="match status" value="1"/>
</dbReference>
<reference evidence="6 7" key="1">
    <citation type="submission" date="2019-12" db="EMBL/GenBank/DDBJ databases">
        <authorList>
            <person name="Sun J.-Q."/>
        </authorList>
    </citation>
    <scope>NUCLEOTIDE SEQUENCE [LARGE SCALE GENOMIC DNA]</scope>
    <source>
        <strain evidence="6 7">JCM 17928</strain>
    </source>
</reference>
<evidence type="ECO:0000256" key="4">
    <source>
        <dbReference type="ARBA" id="ARBA00023136"/>
    </source>
</evidence>
<dbReference type="PANTHER" id="PTHR23501">
    <property type="entry name" value="MAJOR FACILITATOR SUPERFAMILY"/>
    <property type="match status" value="1"/>
</dbReference>
<comment type="caution">
    <text evidence="6">The sequence shown here is derived from an EMBL/GenBank/DDBJ whole genome shotgun (WGS) entry which is preliminary data.</text>
</comment>
<feature type="transmembrane region" description="Helical" evidence="5">
    <location>
        <begin position="76"/>
        <end position="99"/>
    </location>
</feature>
<evidence type="ECO:0000256" key="2">
    <source>
        <dbReference type="ARBA" id="ARBA00022692"/>
    </source>
</evidence>
<keyword evidence="3 5" id="KW-1133">Transmembrane helix</keyword>
<sequence>MLFFLPMTNVAAAAGNTGIETYDVLYAVALFYAGYVSFFSLERRFYNYLATKEYFIIITIVQILTSYICYSTDEVAILFIVRFIQGMAFTMTVNLSLSLIYSRLRSSRARVIGYSIFFGMLVAMIPFNNFATAELVDSFNFNFLYKCAMFSYLPSLLFIYLFMNNVRLDVKFPLYQLDWASFFLYAIALCLFGYIMVYGQQYYWFEDPRIFWSVVSIVLLVLFFILRQWKTKRPYFNLEAFKYRNFWFGAAIILIFYICRFAMMINTGYFQAVLKLDPIHVGYITLINIAGIVVGVILSAVFVLQQRPIRLLWIYGFSLLFIYYSWMIFLYTTQANENNFYIPLFLQGLGVGLLMTPSIIFMVASVPERLSVTSAGMCLLMRCSGFYISLGLMNYFELFSKSKHFNTFLSHTVANNPISQQISERNSTMLISHGMSDTMAQKAADKLTVTAVNAQNYIRYAIDYYEIIALMIVVTILFVGLFPYINRTILTLTKKQPSPF</sequence>
<comment type="subcellular location">
    <subcellularLocation>
        <location evidence="1">Membrane</location>
        <topology evidence="1">Multi-pass membrane protein</topology>
    </subcellularLocation>
</comment>
<keyword evidence="7" id="KW-1185">Reference proteome</keyword>
<name>A0A6N8HG22_9FLAO</name>
<feature type="transmembrane region" description="Helical" evidence="5">
    <location>
        <begin position="143"/>
        <end position="162"/>
    </location>
</feature>
<feature type="transmembrane region" description="Helical" evidence="5">
    <location>
        <begin position="344"/>
        <end position="364"/>
    </location>
</feature>
<gene>
    <name evidence="6" type="ORF">GN157_13285</name>
</gene>
<keyword evidence="2 5" id="KW-0812">Transmembrane</keyword>